<sequence length="383" mass="40259">MDPLPLLQDLIRCPSVTPAEGGALGVLEAALVPLGFTCTRLRFGPAEGGKGEAVENLFARRGSGAPHLCFAGHTDVVPPGDPALWTTDPFGAELRDGLVMGRGATDMKGGIAAWIAAIASLPRELPGSLSLLITGDEEGPAHYGTVKVLEWMAEHGHTPDMCLVGEPTSRAVLGDTIKIGRRGSMNAAITVQGTQGHSAYPQRADNPVHRLVRVLHRLTAQPLDEGSEWFEPSTLQVTSVDVGNPATNVIPGAARARLNIRFNDRHSSASLTEALHAALRAEEARYALEVSCSGESFLTAPGPFVAALVAAVREAAGVEPRLDTGGGTSDARFVARYCPVAELGAVGATMHKADESTPVEELRQLSRLYAAVIRALLGVERAV</sequence>
<comment type="pathway">
    <text evidence="1 15">Amino-acid biosynthesis; L-lysine biosynthesis via DAP pathway; LL-2,6-diaminopimelate from (S)-tetrahydrodipicolinate (succinylase route): step 3/3.</text>
</comment>
<dbReference type="EMBL" id="PDOA01000001">
    <property type="protein sequence ID" value="PWC30856.1"/>
    <property type="molecule type" value="Genomic_DNA"/>
</dbReference>
<keyword evidence="11 15" id="KW-0457">Lysine biosynthesis</keyword>
<evidence type="ECO:0000313" key="17">
    <source>
        <dbReference type="EMBL" id="PWC30856.1"/>
    </source>
</evidence>
<dbReference type="GO" id="GO:0019877">
    <property type="term" value="P:diaminopimelate biosynthetic process"/>
    <property type="evidence" value="ECO:0007669"/>
    <property type="project" value="UniProtKB-UniRule"/>
</dbReference>
<feature type="domain" description="Peptidase M20 dimerisation" evidence="16">
    <location>
        <begin position="179"/>
        <end position="286"/>
    </location>
</feature>
<dbReference type="GO" id="GO:0008270">
    <property type="term" value="F:zinc ion binding"/>
    <property type="evidence" value="ECO:0007669"/>
    <property type="project" value="UniProtKB-UniRule"/>
</dbReference>
<keyword evidence="8 15" id="KW-0378">Hydrolase</keyword>
<dbReference type="InterPro" id="IPR036264">
    <property type="entry name" value="Bact_exopeptidase_dim_dom"/>
</dbReference>
<comment type="catalytic activity">
    <reaction evidence="14 15">
        <text>N-succinyl-(2S,6S)-2,6-diaminopimelate + H2O = (2S,6S)-2,6-diaminopimelate + succinate</text>
        <dbReference type="Rhea" id="RHEA:22608"/>
        <dbReference type="ChEBI" id="CHEBI:15377"/>
        <dbReference type="ChEBI" id="CHEBI:30031"/>
        <dbReference type="ChEBI" id="CHEBI:57609"/>
        <dbReference type="ChEBI" id="CHEBI:58087"/>
        <dbReference type="EC" id="3.5.1.18"/>
    </reaction>
</comment>
<dbReference type="UniPathway" id="UPA00034">
    <property type="reaction ID" value="UER00021"/>
</dbReference>
<dbReference type="PROSITE" id="PS00759">
    <property type="entry name" value="ARGE_DAPE_CPG2_2"/>
    <property type="match status" value="1"/>
</dbReference>
<evidence type="ECO:0000256" key="4">
    <source>
        <dbReference type="ARBA" id="ARBA00011921"/>
    </source>
</evidence>
<evidence type="ECO:0000313" key="18">
    <source>
        <dbReference type="Proteomes" id="UP000245048"/>
    </source>
</evidence>
<feature type="binding site" evidence="15">
    <location>
        <position position="106"/>
    </location>
    <ligand>
        <name>Zn(2+)</name>
        <dbReference type="ChEBI" id="CHEBI:29105"/>
        <label>1</label>
    </ligand>
</feature>
<proteinExistence type="inferred from homology"/>
<dbReference type="AlphaFoldDB" id="A0A2U1VAG9"/>
<evidence type="ECO:0000256" key="7">
    <source>
        <dbReference type="ARBA" id="ARBA00022723"/>
    </source>
</evidence>
<reference evidence="18" key="1">
    <citation type="submission" date="2017-10" db="EMBL/GenBank/DDBJ databases">
        <authorList>
            <person name="Toshchakov S.V."/>
            <person name="Goeva M.A."/>
        </authorList>
    </citation>
    <scope>NUCLEOTIDE SEQUENCE [LARGE SCALE GENOMIC DNA]</scope>
    <source>
        <strain evidence="18">JR1/69-1-13</strain>
    </source>
</reference>
<dbReference type="Pfam" id="PF01546">
    <property type="entry name" value="Peptidase_M20"/>
    <property type="match status" value="1"/>
</dbReference>
<evidence type="ECO:0000256" key="9">
    <source>
        <dbReference type="ARBA" id="ARBA00022833"/>
    </source>
</evidence>
<protein>
    <recommendedName>
        <fullName evidence="5 15">Succinyl-diaminopimelate desuccinylase</fullName>
        <shortName evidence="15">SDAP desuccinylase</shortName>
        <ecNumber evidence="4 15">3.5.1.18</ecNumber>
    </recommendedName>
    <alternativeName>
        <fullName evidence="13 15">N-succinyl-LL-2,6-diaminoheptanedioate amidohydrolase</fullName>
    </alternativeName>
</protein>
<dbReference type="InterPro" id="IPR002933">
    <property type="entry name" value="Peptidase_M20"/>
</dbReference>
<evidence type="ECO:0000256" key="13">
    <source>
        <dbReference type="ARBA" id="ARBA00031891"/>
    </source>
</evidence>
<dbReference type="OrthoDB" id="9809784at2"/>
<evidence type="ECO:0000256" key="2">
    <source>
        <dbReference type="ARBA" id="ARBA00006746"/>
    </source>
</evidence>
<dbReference type="CDD" id="cd03891">
    <property type="entry name" value="M20_DapE_proteobac"/>
    <property type="match status" value="1"/>
</dbReference>
<keyword evidence="6 15" id="KW-0028">Amino-acid biosynthesis</keyword>
<dbReference type="NCBIfam" id="NF009557">
    <property type="entry name" value="PRK13009.1"/>
    <property type="match status" value="1"/>
</dbReference>
<dbReference type="NCBIfam" id="TIGR01246">
    <property type="entry name" value="dapE_proteo"/>
    <property type="match status" value="1"/>
</dbReference>
<evidence type="ECO:0000256" key="14">
    <source>
        <dbReference type="ARBA" id="ARBA00051301"/>
    </source>
</evidence>
<feature type="binding site" evidence="15">
    <location>
        <position position="166"/>
    </location>
    <ligand>
        <name>Zn(2+)</name>
        <dbReference type="ChEBI" id="CHEBI:29105"/>
        <label>1</label>
    </ligand>
</feature>
<gene>
    <name evidence="15" type="primary">dapE</name>
    <name evidence="17" type="ORF">CR165_02865</name>
</gene>
<dbReference type="GO" id="GO:0006526">
    <property type="term" value="P:L-arginine biosynthetic process"/>
    <property type="evidence" value="ECO:0007669"/>
    <property type="project" value="TreeGrafter"/>
</dbReference>
<feature type="binding site" evidence="15">
    <location>
        <position position="73"/>
    </location>
    <ligand>
        <name>Zn(2+)</name>
        <dbReference type="ChEBI" id="CHEBI:29105"/>
        <label>1</label>
    </ligand>
</feature>
<evidence type="ECO:0000256" key="11">
    <source>
        <dbReference type="ARBA" id="ARBA00023154"/>
    </source>
</evidence>
<comment type="function">
    <text evidence="15">Catalyzes the hydrolysis of N-succinyl-L,L-diaminopimelic acid (SDAP), forming succinate and LL-2,6-diaminopimelate (DAP), an intermediate involved in the bacterial biosynthesis of lysine and meso-diaminopimelic acid, an essential component of bacterial cell walls.</text>
</comment>
<dbReference type="InterPro" id="IPR001261">
    <property type="entry name" value="ArgE/DapE_CS"/>
</dbReference>
<dbReference type="PANTHER" id="PTHR43808">
    <property type="entry name" value="ACETYLORNITHINE DEACETYLASE"/>
    <property type="match status" value="1"/>
</dbReference>
<dbReference type="Gene3D" id="3.30.70.360">
    <property type="match status" value="1"/>
</dbReference>
<evidence type="ECO:0000256" key="6">
    <source>
        <dbReference type="ARBA" id="ARBA00022605"/>
    </source>
</evidence>
<dbReference type="InterPro" id="IPR005941">
    <property type="entry name" value="DapE_proteobac"/>
</dbReference>
<name>A0A2U1VAG9_9PROT</name>
<dbReference type="InterPro" id="IPR050072">
    <property type="entry name" value="Peptidase_M20A"/>
</dbReference>
<dbReference type="HAMAP" id="MF_01690">
    <property type="entry name" value="DapE"/>
    <property type="match status" value="1"/>
</dbReference>
<comment type="similarity">
    <text evidence="2 15">Belongs to the peptidase M20A family. DapE subfamily.</text>
</comment>
<dbReference type="RefSeq" id="WP_109515426.1">
    <property type="nucleotide sequence ID" value="NZ_PDOA01000001.1"/>
</dbReference>
<dbReference type="GO" id="GO:0008777">
    <property type="term" value="F:acetylornithine deacetylase activity"/>
    <property type="evidence" value="ECO:0007669"/>
    <property type="project" value="TreeGrafter"/>
</dbReference>
<evidence type="ECO:0000256" key="5">
    <source>
        <dbReference type="ARBA" id="ARBA00022391"/>
    </source>
</evidence>
<comment type="subunit">
    <text evidence="3 15">Homodimer.</text>
</comment>
<keyword evidence="18" id="KW-1185">Reference proteome</keyword>
<feature type="binding site" evidence="15">
    <location>
        <position position="106"/>
    </location>
    <ligand>
        <name>Zn(2+)</name>
        <dbReference type="ChEBI" id="CHEBI:29105"/>
        <label>2</label>
    </ligand>
</feature>
<comment type="cofactor">
    <cofactor evidence="15">
        <name>Zn(2+)</name>
        <dbReference type="ChEBI" id="CHEBI:29105"/>
    </cofactor>
    <cofactor evidence="15">
        <name>Co(2+)</name>
        <dbReference type="ChEBI" id="CHEBI:48828"/>
    </cofactor>
    <text evidence="15">Binds 2 Zn(2+) or Co(2+) ions per subunit.</text>
</comment>
<evidence type="ECO:0000256" key="1">
    <source>
        <dbReference type="ARBA" id="ARBA00005130"/>
    </source>
</evidence>
<feature type="binding site" evidence="15">
    <location>
        <position position="138"/>
    </location>
    <ligand>
        <name>Zn(2+)</name>
        <dbReference type="ChEBI" id="CHEBI:29105"/>
        <label>2</label>
    </ligand>
</feature>
<dbReference type="EC" id="3.5.1.18" evidence="4 15"/>
<keyword evidence="12 15" id="KW-0170">Cobalt</keyword>
<dbReference type="PANTHER" id="PTHR43808:SF31">
    <property type="entry name" value="N-ACETYL-L-CITRULLINE DEACETYLASE"/>
    <property type="match status" value="1"/>
</dbReference>
<keyword evidence="7 15" id="KW-0479">Metal-binding</keyword>
<evidence type="ECO:0000256" key="3">
    <source>
        <dbReference type="ARBA" id="ARBA00011738"/>
    </source>
</evidence>
<dbReference type="GO" id="GO:0009089">
    <property type="term" value="P:lysine biosynthetic process via diaminopimelate"/>
    <property type="evidence" value="ECO:0007669"/>
    <property type="project" value="UniProtKB-UniRule"/>
</dbReference>
<evidence type="ECO:0000256" key="12">
    <source>
        <dbReference type="ARBA" id="ARBA00023285"/>
    </source>
</evidence>
<keyword evidence="9 15" id="KW-0862">Zinc</keyword>
<comment type="caution">
    <text evidence="17">The sequence shown here is derived from an EMBL/GenBank/DDBJ whole genome shotgun (WGS) entry which is preliminary data.</text>
</comment>
<dbReference type="Pfam" id="PF07687">
    <property type="entry name" value="M20_dimer"/>
    <property type="match status" value="1"/>
</dbReference>
<dbReference type="GO" id="GO:0009014">
    <property type="term" value="F:succinyl-diaminopimelate desuccinylase activity"/>
    <property type="evidence" value="ECO:0007669"/>
    <property type="project" value="UniProtKB-UniRule"/>
</dbReference>
<evidence type="ECO:0000256" key="15">
    <source>
        <dbReference type="HAMAP-Rule" id="MF_01690"/>
    </source>
</evidence>
<dbReference type="InterPro" id="IPR011650">
    <property type="entry name" value="Peptidase_M20_dimer"/>
</dbReference>
<feature type="active site" evidence="15">
    <location>
        <position position="75"/>
    </location>
</feature>
<feature type="active site" description="Proton acceptor" evidence="15">
    <location>
        <position position="137"/>
    </location>
</feature>
<dbReference type="GO" id="GO:0050897">
    <property type="term" value="F:cobalt ion binding"/>
    <property type="evidence" value="ECO:0007669"/>
    <property type="project" value="UniProtKB-UniRule"/>
</dbReference>
<evidence type="ECO:0000256" key="10">
    <source>
        <dbReference type="ARBA" id="ARBA00022915"/>
    </source>
</evidence>
<dbReference type="Gene3D" id="3.40.630.10">
    <property type="entry name" value="Zn peptidases"/>
    <property type="match status" value="1"/>
</dbReference>
<organism evidence="17 18">
    <name type="scientific">Teichococcus aestuarii</name>
    <dbReference type="NCBI Taxonomy" id="568898"/>
    <lineage>
        <taxon>Bacteria</taxon>
        <taxon>Pseudomonadati</taxon>
        <taxon>Pseudomonadota</taxon>
        <taxon>Alphaproteobacteria</taxon>
        <taxon>Acetobacterales</taxon>
        <taxon>Roseomonadaceae</taxon>
        <taxon>Roseomonas</taxon>
    </lineage>
</organism>
<evidence type="ECO:0000259" key="16">
    <source>
        <dbReference type="Pfam" id="PF07687"/>
    </source>
</evidence>
<dbReference type="SUPFAM" id="SSF55031">
    <property type="entry name" value="Bacterial exopeptidase dimerisation domain"/>
    <property type="match status" value="1"/>
</dbReference>
<accession>A0A2U1VAG9</accession>
<keyword evidence="10 15" id="KW-0220">Diaminopimelate biosynthesis</keyword>
<dbReference type="Proteomes" id="UP000245048">
    <property type="component" value="Unassembled WGS sequence"/>
</dbReference>
<dbReference type="SUPFAM" id="SSF53187">
    <property type="entry name" value="Zn-dependent exopeptidases"/>
    <property type="match status" value="1"/>
</dbReference>
<feature type="binding site" evidence="15">
    <location>
        <position position="351"/>
    </location>
    <ligand>
        <name>Zn(2+)</name>
        <dbReference type="ChEBI" id="CHEBI:29105"/>
        <label>2</label>
    </ligand>
</feature>
<evidence type="ECO:0000256" key="8">
    <source>
        <dbReference type="ARBA" id="ARBA00022801"/>
    </source>
</evidence>